<sequence>MEIYPKLEAVIDSYSEYSPSKEREEVLIQLVEYILDKLTTDRNLSLNFICTHNSRRSQLAQVWAQTAADYFGIPVRSFSGGVEATAFNERAVKALETSGFDIIKEGEQNPVYSIYSSADALPILVFSKIYEDKQNPHQGFAAIMTCDHADENCPFIPGADIRIPLRYEDPKAFDDTAQEAEKYLERSLQIGAELFFAFRRVRQVFTI</sequence>
<name>A0A3E0DVH0_9BACT</name>
<organism evidence="3 4">
    <name type="scientific">Algoriphagus antarcticus</name>
    <dbReference type="NCBI Taxonomy" id="238540"/>
    <lineage>
        <taxon>Bacteria</taxon>
        <taxon>Pseudomonadati</taxon>
        <taxon>Bacteroidota</taxon>
        <taxon>Cytophagia</taxon>
        <taxon>Cytophagales</taxon>
        <taxon>Cyclobacteriaceae</taxon>
        <taxon>Algoriphagus</taxon>
    </lineage>
</organism>
<dbReference type="Proteomes" id="UP000256405">
    <property type="component" value="Unassembled WGS sequence"/>
</dbReference>
<dbReference type="EMBL" id="QUNF01000008">
    <property type="protein sequence ID" value="REG88624.1"/>
    <property type="molecule type" value="Genomic_DNA"/>
</dbReference>
<reference evidence="3 4" key="1">
    <citation type="submission" date="2018-08" db="EMBL/GenBank/DDBJ databases">
        <title>Genomic Encyclopedia of Archaeal and Bacterial Type Strains, Phase II (KMG-II): from individual species to whole genera.</title>
        <authorList>
            <person name="Goeker M."/>
        </authorList>
    </citation>
    <scope>NUCLEOTIDE SEQUENCE [LARGE SCALE GENOMIC DNA]</scope>
    <source>
        <strain evidence="3 4">DSM 15986</strain>
    </source>
</reference>
<dbReference type="Gene3D" id="3.40.50.2300">
    <property type="match status" value="1"/>
</dbReference>
<evidence type="ECO:0000256" key="1">
    <source>
        <dbReference type="ARBA" id="ARBA00022849"/>
    </source>
</evidence>
<dbReference type="SUPFAM" id="SSF52788">
    <property type="entry name" value="Phosphotyrosine protein phosphatases I"/>
    <property type="match status" value="1"/>
</dbReference>
<dbReference type="InterPro" id="IPR023485">
    <property type="entry name" value="Ptyr_pPase"/>
</dbReference>
<dbReference type="RefSeq" id="WP_086540836.1">
    <property type="nucleotide sequence ID" value="NZ_MSSW01000013.1"/>
</dbReference>
<dbReference type="PANTHER" id="PTHR43428">
    <property type="entry name" value="ARSENATE REDUCTASE"/>
    <property type="match status" value="1"/>
</dbReference>
<dbReference type="InterPro" id="IPR036196">
    <property type="entry name" value="Ptyr_pPase_sf"/>
</dbReference>
<dbReference type="PANTHER" id="PTHR43428:SF1">
    <property type="entry name" value="ARSENATE REDUCTASE"/>
    <property type="match status" value="1"/>
</dbReference>
<dbReference type="AlphaFoldDB" id="A0A3E0DVH0"/>
<dbReference type="GO" id="GO:0046685">
    <property type="term" value="P:response to arsenic-containing substance"/>
    <property type="evidence" value="ECO:0007669"/>
    <property type="project" value="UniProtKB-KW"/>
</dbReference>
<evidence type="ECO:0000313" key="3">
    <source>
        <dbReference type="EMBL" id="REG88624.1"/>
    </source>
</evidence>
<protein>
    <submittedName>
        <fullName evidence="3">Protein-tyrosine-phosphatase</fullName>
    </submittedName>
</protein>
<proteinExistence type="predicted"/>
<dbReference type="OrthoDB" id="9793058at2"/>
<keyword evidence="4" id="KW-1185">Reference proteome</keyword>
<keyword evidence="1" id="KW-0059">Arsenical resistance</keyword>
<accession>A0A3E0DVH0</accession>
<evidence type="ECO:0000259" key="2">
    <source>
        <dbReference type="SMART" id="SM00226"/>
    </source>
</evidence>
<comment type="caution">
    <text evidence="3">The sequence shown here is derived from an EMBL/GenBank/DDBJ whole genome shotgun (WGS) entry which is preliminary data.</text>
</comment>
<evidence type="ECO:0000313" key="4">
    <source>
        <dbReference type="Proteomes" id="UP000256405"/>
    </source>
</evidence>
<gene>
    <name evidence="3" type="ORF">C8N25_10857</name>
</gene>
<dbReference type="SMART" id="SM00226">
    <property type="entry name" value="LMWPc"/>
    <property type="match status" value="1"/>
</dbReference>
<feature type="domain" description="Phosphotyrosine protein phosphatase I" evidence="2">
    <location>
        <begin position="44"/>
        <end position="186"/>
    </location>
</feature>